<gene>
    <name evidence="1" type="ORF">DPEC_G00293730</name>
</gene>
<dbReference type="EMBL" id="CM055754">
    <property type="protein sequence ID" value="KAJ7991098.1"/>
    <property type="molecule type" value="Genomic_DNA"/>
</dbReference>
<name>A0ACC2FIH5_DALPE</name>
<sequence>MSASREKPKKCQSREIRVLGQNGKELDEDLDWEVERPLATKPHCEFAKEKTVSAPLVATGDTRHCLLALTADEQRIVAPLGLSSYLNNVSITLSSLPEGLGGTLTNWPDFSP</sequence>
<protein>
    <submittedName>
        <fullName evidence="1">Uncharacterized protein</fullName>
    </submittedName>
</protein>
<evidence type="ECO:0000313" key="2">
    <source>
        <dbReference type="Proteomes" id="UP001157502"/>
    </source>
</evidence>
<evidence type="ECO:0000313" key="1">
    <source>
        <dbReference type="EMBL" id="KAJ7991098.1"/>
    </source>
</evidence>
<comment type="caution">
    <text evidence="1">The sequence shown here is derived from an EMBL/GenBank/DDBJ whole genome shotgun (WGS) entry which is preliminary data.</text>
</comment>
<organism evidence="1 2">
    <name type="scientific">Dallia pectoralis</name>
    <name type="common">Alaska blackfish</name>
    <dbReference type="NCBI Taxonomy" id="75939"/>
    <lineage>
        <taxon>Eukaryota</taxon>
        <taxon>Metazoa</taxon>
        <taxon>Chordata</taxon>
        <taxon>Craniata</taxon>
        <taxon>Vertebrata</taxon>
        <taxon>Euteleostomi</taxon>
        <taxon>Actinopterygii</taxon>
        <taxon>Neopterygii</taxon>
        <taxon>Teleostei</taxon>
        <taxon>Protacanthopterygii</taxon>
        <taxon>Esociformes</taxon>
        <taxon>Umbridae</taxon>
        <taxon>Dallia</taxon>
    </lineage>
</organism>
<accession>A0ACC2FIH5</accession>
<reference evidence="1" key="1">
    <citation type="submission" date="2021-05" db="EMBL/GenBank/DDBJ databases">
        <authorList>
            <person name="Pan Q."/>
            <person name="Jouanno E."/>
            <person name="Zahm M."/>
            <person name="Klopp C."/>
            <person name="Cabau C."/>
            <person name="Louis A."/>
            <person name="Berthelot C."/>
            <person name="Parey E."/>
            <person name="Roest Crollius H."/>
            <person name="Montfort J."/>
            <person name="Robinson-Rechavi M."/>
            <person name="Bouchez O."/>
            <person name="Lampietro C."/>
            <person name="Lopez Roques C."/>
            <person name="Donnadieu C."/>
            <person name="Postlethwait J."/>
            <person name="Bobe J."/>
            <person name="Dillon D."/>
            <person name="Chandos A."/>
            <person name="von Hippel F."/>
            <person name="Guiguen Y."/>
        </authorList>
    </citation>
    <scope>NUCLEOTIDE SEQUENCE</scope>
    <source>
        <strain evidence="1">YG-Jan2019</strain>
    </source>
</reference>
<dbReference type="Proteomes" id="UP001157502">
    <property type="component" value="Chromosome 27"/>
</dbReference>
<keyword evidence="2" id="KW-1185">Reference proteome</keyword>
<proteinExistence type="predicted"/>